<reference evidence="1 2" key="1">
    <citation type="journal article" date="2017" name="Curr. Biol.">
        <title>The Evolution of Venom by Co-option of Single-Copy Genes.</title>
        <authorList>
            <person name="Martinson E.O."/>
            <person name="Mrinalini"/>
            <person name="Kelkar Y.D."/>
            <person name="Chang C.H."/>
            <person name="Werren J.H."/>
        </authorList>
    </citation>
    <scope>NUCLEOTIDE SEQUENCE [LARGE SCALE GENOMIC DNA]</scope>
    <source>
        <strain evidence="1 2">Alberta</strain>
        <tissue evidence="1">Whole body</tissue>
    </source>
</reference>
<sequence length="66" mass="8139">MHCVPALEQLLFFDEFERPRKQCHKALFRCWNIILNMYIKKKMLRECAQTFVFFFGFSHQKMAFFP</sequence>
<organism evidence="1 2">
    <name type="scientific">Trichomalopsis sarcophagae</name>
    <dbReference type="NCBI Taxonomy" id="543379"/>
    <lineage>
        <taxon>Eukaryota</taxon>
        <taxon>Metazoa</taxon>
        <taxon>Ecdysozoa</taxon>
        <taxon>Arthropoda</taxon>
        <taxon>Hexapoda</taxon>
        <taxon>Insecta</taxon>
        <taxon>Pterygota</taxon>
        <taxon>Neoptera</taxon>
        <taxon>Endopterygota</taxon>
        <taxon>Hymenoptera</taxon>
        <taxon>Apocrita</taxon>
        <taxon>Proctotrupomorpha</taxon>
        <taxon>Chalcidoidea</taxon>
        <taxon>Pteromalidae</taxon>
        <taxon>Pteromalinae</taxon>
        <taxon>Trichomalopsis</taxon>
    </lineage>
</organism>
<proteinExistence type="predicted"/>
<accession>A0A232FMN8</accession>
<evidence type="ECO:0000313" key="1">
    <source>
        <dbReference type="EMBL" id="OXU31843.1"/>
    </source>
</evidence>
<name>A0A232FMN8_9HYME</name>
<keyword evidence="2" id="KW-1185">Reference proteome</keyword>
<dbReference type="Proteomes" id="UP000215335">
    <property type="component" value="Unassembled WGS sequence"/>
</dbReference>
<comment type="caution">
    <text evidence="1">The sequence shown here is derived from an EMBL/GenBank/DDBJ whole genome shotgun (WGS) entry which is preliminary data.</text>
</comment>
<dbReference type="AlphaFoldDB" id="A0A232FMN8"/>
<protein>
    <submittedName>
        <fullName evidence="1">Uncharacterized protein</fullName>
    </submittedName>
</protein>
<gene>
    <name evidence="1" type="ORF">TSAR_016752</name>
</gene>
<evidence type="ECO:0000313" key="2">
    <source>
        <dbReference type="Proteomes" id="UP000215335"/>
    </source>
</evidence>
<dbReference type="EMBL" id="NNAY01000024">
    <property type="protein sequence ID" value="OXU31843.1"/>
    <property type="molecule type" value="Genomic_DNA"/>
</dbReference>